<dbReference type="EMBL" id="VFPA01000003">
    <property type="protein sequence ID" value="TQM09371.1"/>
    <property type="molecule type" value="Genomic_DNA"/>
</dbReference>
<comment type="caution">
    <text evidence="2">The sequence shown here is derived from an EMBL/GenBank/DDBJ whole genome shotgun (WGS) entry which is preliminary data.</text>
</comment>
<dbReference type="AlphaFoldDB" id="A0A543DJ76"/>
<sequence length="229" mass="23138">MKCGARVALGVAGGYFLGRTKKMKLALMLAGMSAGRRAGGPGELLKGGSKLLNASPELAQLTDVVRGRLLEAGKGAALAVATRQVESLTDRVGKRVESLGDLGAPRRRPEADEPAPADERAEDDTGEDTGVVDDTSPADEPERAGADAEDAEDEEPPPARRRTSAPATKAPSGRGGKSSAATTTVRRAGTAAGGGTRATSKAAAGTAGKAASGRKPARATRTRRGEGNG</sequence>
<name>A0A543DJ76_9PSEU</name>
<dbReference type="OrthoDB" id="4966929at2"/>
<evidence type="ECO:0008006" key="4">
    <source>
        <dbReference type="Google" id="ProtNLM"/>
    </source>
</evidence>
<feature type="compositionally biased region" description="Low complexity" evidence="1">
    <location>
        <begin position="164"/>
        <end position="190"/>
    </location>
</feature>
<organism evidence="2 3">
    <name type="scientific">Pseudonocardia kunmingensis</name>
    <dbReference type="NCBI Taxonomy" id="630975"/>
    <lineage>
        <taxon>Bacteria</taxon>
        <taxon>Bacillati</taxon>
        <taxon>Actinomycetota</taxon>
        <taxon>Actinomycetes</taxon>
        <taxon>Pseudonocardiales</taxon>
        <taxon>Pseudonocardiaceae</taxon>
        <taxon>Pseudonocardia</taxon>
    </lineage>
</organism>
<protein>
    <recommendedName>
        <fullName evidence="4">DNA primase</fullName>
    </recommendedName>
</protein>
<feature type="region of interest" description="Disordered" evidence="1">
    <location>
        <begin position="96"/>
        <end position="229"/>
    </location>
</feature>
<gene>
    <name evidence="2" type="ORF">FB558_5128</name>
</gene>
<dbReference type="Proteomes" id="UP000315677">
    <property type="component" value="Unassembled WGS sequence"/>
</dbReference>
<evidence type="ECO:0000313" key="3">
    <source>
        <dbReference type="Proteomes" id="UP000315677"/>
    </source>
</evidence>
<proteinExistence type="predicted"/>
<accession>A0A543DJ76</accession>
<dbReference type="RefSeq" id="WP_142057510.1">
    <property type="nucleotide sequence ID" value="NZ_VFPA01000003.1"/>
</dbReference>
<feature type="compositionally biased region" description="Low complexity" evidence="1">
    <location>
        <begin position="197"/>
        <end position="214"/>
    </location>
</feature>
<keyword evidence="3" id="KW-1185">Reference proteome</keyword>
<feature type="compositionally biased region" description="Acidic residues" evidence="1">
    <location>
        <begin position="112"/>
        <end position="139"/>
    </location>
</feature>
<evidence type="ECO:0000256" key="1">
    <source>
        <dbReference type="SAM" id="MobiDB-lite"/>
    </source>
</evidence>
<evidence type="ECO:0000313" key="2">
    <source>
        <dbReference type="EMBL" id="TQM09371.1"/>
    </source>
</evidence>
<feature type="compositionally biased region" description="Acidic residues" evidence="1">
    <location>
        <begin position="147"/>
        <end position="156"/>
    </location>
</feature>
<reference evidence="2 3" key="1">
    <citation type="submission" date="2019-06" db="EMBL/GenBank/DDBJ databases">
        <title>Sequencing the genomes of 1000 actinobacteria strains.</title>
        <authorList>
            <person name="Klenk H.-P."/>
        </authorList>
    </citation>
    <scope>NUCLEOTIDE SEQUENCE [LARGE SCALE GENOMIC DNA]</scope>
    <source>
        <strain evidence="2 3">DSM 45301</strain>
    </source>
</reference>